<protein>
    <submittedName>
        <fullName evidence="1">Putative Nickel transport complex protein, NikM subunit, transmembrane</fullName>
    </submittedName>
</protein>
<dbReference type="InterPro" id="IPR014756">
    <property type="entry name" value="Ig_E-set"/>
</dbReference>
<dbReference type="Proteomes" id="UP000046155">
    <property type="component" value="Unassembled WGS sequence"/>
</dbReference>
<keyword evidence="1" id="KW-0812">Transmembrane</keyword>
<dbReference type="OrthoDB" id="1805637at2"/>
<name>A0A0B7MCZ2_9FIRM</name>
<keyword evidence="1" id="KW-0472">Membrane</keyword>
<organism evidence="1 2">
    <name type="scientific">Syntrophaceticus schinkii</name>
    <dbReference type="NCBI Taxonomy" id="499207"/>
    <lineage>
        <taxon>Bacteria</taxon>
        <taxon>Bacillati</taxon>
        <taxon>Bacillota</taxon>
        <taxon>Clostridia</taxon>
        <taxon>Thermoanaerobacterales</taxon>
        <taxon>Thermoanaerobacterales Family III. Incertae Sedis</taxon>
        <taxon>Syntrophaceticus</taxon>
    </lineage>
</organism>
<reference evidence="2" key="1">
    <citation type="submission" date="2015-01" db="EMBL/GenBank/DDBJ databases">
        <authorList>
            <person name="Manzoor Shahid"/>
            <person name="Zubair Saima"/>
        </authorList>
    </citation>
    <scope>NUCLEOTIDE SEQUENCE [LARGE SCALE GENOMIC DNA]</scope>
    <source>
        <strain evidence="2">Sp3</strain>
    </source>
</reference>
<dbReference type="EMBL" id="CDRZ01000041">
    <property type="protein sequence ID" value="CEO87945.1"/>
    <property type="molecule type" value="Genomic_DNA"/>
</dbReference>
<proteinExistence type="predicted"/>
<dbReference type="RefSeq" id="WP_044664214.1">
    <property type="nucleotide sequence ID" value="NZ_CDRZ01000041.1"/>
</dbReference>
<dbReference type="InterPro" id="IPR019613">
    <property type="entry name" value="DUF4198"/>
</dbReference>
<keyword evidence="2" id="KW-1185">Reference proteome</keyword>
<evidence type="ECO:0000313" key="2">
    <source>
        <dbReference type="Proteomes" id="UP000046155"/>
    </source>
</evidence>
<accession>A0A0B7MCZ2</accession>
<sequence>MNDFRDTTHLVIHGHEGWLEFRSSHGHHGSPVEVYFKWGHNMKVDGLCRKEILKAYLVDPNGKKSDLEIGDPEETAYRITFTPKQAGLYRPVVEADGITTVTVDGQYLNVPKKDCEFPLESVAFTQYASAIIPVGHDLEGEVQSGGCNLELLPISWKPWRAGDTMELQVRAKGSPAAGTQVAMINGMAEDNEEPVLKDADSEGKVAFTFEKPGFYLALVRYADNGDARDGYYDRRNYTATLHLLVTK</sequence>
<dbReference type="SUPFAM" id="SSF81296">
    <property type="entry name" value="E set domains"/>
    <property type="match status" value="1"/>
</dbReference>
<dbReference type="Pfam" id="PF10670">
    <property type="entry name" value="DUF4198"/>
    <property type="match status" value="1"/>
</dbReference>
<evidence type="ECO:0000313" key="1">
    <source>
        <dbReference type="EMBL" id="CEO87945.1"/>
    </source>
</evidence>
<dbReference type="InterPro" id="IPR017868">
    <property type="entry name" value="Filamin/ABP280_repeat-like"/>
</dbReference>
<dbReference type="PROSITE" id="PS50194">
    <property type="entry name" value="FILAMIN_REPEAT"/>
    <property type="match status" value="1"/>
</dbReference>
<gene>
    <name evidence="1" type="ORF">SSCH_1350027</name>
</gene>
<dbReference type="AlphaFoldDB" id="A0A0B7MCZ2"/>